<evidence type="ECO:0000313" key="9">
    <source>
        <dbReference type="Proteomes" id="UP001597045"/>
    </source>
</evidence>
<dbReference type="SUPFAM" id="SSF103473">
    <property type="entry name" value="MFS general substrate transporter"/>
    <property type="match status" value="1"/>
</dbReference>
<evidence type="ECO:0000256" key="1">
    <source>
        <dbReference type="ARBA" id="ARBA00004651"/>
    </source>
</evidence>
<feature type="non-terminal residue" evidence="8">
    <location>
        <position position="110"/>
    </location>
</feature>
<evidence type="ECO:0000313" key="8">
    <source>
        <dbReference type="EMBL" id="MFD1051484.1"/>
    </source>
</evidence>
<dbReference type="EMBL" id="JBHTIS010003636">
    <property type="protein sequence ID" value="MFD1051484.1"/>
    <property type="molecule type" value="Genomic_DNA"/>
</dbReference>
<comment type="subcellular location">
    <subcellularLocation>
        <location evidence="1">Cell membrane</location>
        <topology evidence="1">Multi-pass membrane protein</topology>
    </subcellularLocation>
</comment>
<protein>
    <submittedName>
        <fullName evidence="8">MFS transporter</fullName>
    </submittedName>
</protein>
<evidence type="ECO:0000256" key="5">
    <source>
        <dbReference type="ARBA" id="ARBA00022989"/>
    </source>
</evidence>
<evidence type="ECO:0000256" key="6">
    <source>
        <dbReference type="ARBA" id="ARBA00023136"/>
    </source>
</evidence>
<keyword evidence="6 7" id="KW-0472">Membrane</keyword>
<feature type="transmembrane region" description="Helical" evidence="7">
    <location>
        <begin position="53"/>
        <end position="76"/>
    </location>
</feature>
<keyword evidence="3" id="KW-1003">Cell membrane</keyword>
<keyword evidence="5 7" id="KW-1133">Transmembrane helix</keyword>
<proteinExistence type="predicted"/>
<sequence>MTFALLAVVYGLTTYTPALALGAVLLVVFWLVEKRAANPLVPVGVLRRRSVTVGNVAGLLAFATETSLVFVLTIYLQRDLGYTPLGAGLSFAVLGVGTVLGGIVAPRVIA</sequence>
<gene>
    <name evidence="8" type="ORF">ACFQ1S_41035</name>
</gene>
<feature type="transmembrane region" description="Helical" evidence="7">
    <location>
        <begin position="12"/>
        <end position="32"/>
    </location>
</feature>
<dbReference type="PANTHER" id="PTHR42718:SF46">
    <property type="entry name" value="BLR6921 PROTEIN"/>
    <property type="match status" value="1"/>
</dbReference>
<dbReference type="PANTHER" id="PTHR42718">
    <property type="entry name" value="MAJOR FACILITATOR SUPERFAMILY MULTIDRUG TRANSPORTER MFSC"/>
    <property type="match status" value="1"/>
</dbReference>
<evidence type="ECO:0000256" key="3">
    <source>
        <dbReference type="ARBA" id="ARBA00022475"/>
    </source>
</evidence>
<organism evidence="8 9">
    <name type="scientific">Kibdelosporangium lantanae</name>
    <dbReference type="NCBI Taxonomy" id="1497396"/>
    <lineage>
        <taxon>Bacteria</taxon>
        <taxon>Bacillati</taxon>
        <taxon>Actinomycetota</taxon>
        <taxon>Actinomycetes</taxon>
        <taxon>Pseudonocardiales</taxon>
        <taxon>Pseudonocardiaceae</taxon>
        <taxon>Kibdelosporangium</taxon>
    </lineage>
</organism>
<reference evidence="9" key="1">
    <citation type="journal article" date="2019" name="Int. J. Syst. Evol. Microbiol.">
        <title>The Global Catalogue of Microorganisms (GCM) 10K type strain sequencing project: providing services to taxonomists for standard genome sequencing and annotation.</title>
        <authorList>
            <consortium name="The Broad Institute Genomics Platform"/>
            <consortium name="The Broad Institute Genome Sequencing Center for Infectious Disease"/>
            <person name="Wu L."/>
            <person name="Ma J."/>
        </authorList>
    </citation>
    <scope>NUCLEOTIDE SEQUENCE [LARGE SCALE GENOMIC DNA]</scope>
    <source>
        <strain evidence="9">JCM 31486</strain>
    </source>
</reference>
<dbReference type="InterPro" id="IPR036259">
    <property type="entry name" value="MFS_trans_sf"/>
</dbReference>
<keyword evidence="2" id="KW-0813">Transport</keyword>
<feature type="transmembrane region" description="Helical" evidence="7">
    <location>
        <begin position="82"/>
        <end position="105"/>
    </location>
</feature>
<evidence type="ECO:0000256" key="2">
    <source>
        <dbReference type="ARBA" id="ARBA00022448"/>
    </source>
</evidence>
<name>A0ABW3MPT5_9PSEU</name>
<accession>A0ABW3MPT5</accession>
<keyword evidence="4 7" id="KW-0812">Transmembrane</keyword>
<dbReference type="Proteomes" id="UP001597045">
    <property type="component" value="Unassembled WGS sequence"/>
</dbReference>
<keyword evidence="9" id="KW-1185">Reference proteome</keyword>
<evidence type="ECO:0000256" key="4">
    <source>
        <dbReference type="ARBA" id="ARBA00022692"/>
    </source>
</evidence>
<comment type="caution">
    <text evidence="8">The sequence shown here is derived from an EMBL/GenBank/DDBJ whole genome shotgun (WGS) entry which is preliminary data.</text>
</comment>
<evidence type="ECO:0000256" key="7">
    <source>
        <dbReference type="SAM" id="Phobius"/>
    </source>
</evidence>
<dbReference type="Gene3D" id="1.20.1250.20">
    <property type="entry name" value="MFS general substrate transporter like domains"/>
    <property type="match status" value="1"/>
</dbReference>